<feature type="transmembrane region" description="Helical" evidence="5">
    <location>
        <begin position="193"/>
        <end position="213"/>
    </location>
</feature>
<dbReference type="PANTHER" id="PTHR42770">
    <property type="entry name" value="AMINO ACID TRANSPORTER-RELATED"/>
    <property type="match status" value="1"/>
</dbReference>
<evidence type="ECO:0000256" key="4">
    <source>
        <dbReference type="ARBA" id="ARBA00023136"/>
    </source>
</evidence>
<name>A0ABX8MIG7_9PSED</name>
<evidence type="ECO:0000256" key="5">
    <source>
        <dbReference type="SAM" id="Phobius"/>
    </source>
</evidence>
<evidence type="ECO:0000256" key="2">
    <source>
        <dbReference type="ARBA" id="ARBA00022692"/>
    </source>
</evidence>
<dbReference type="Gene3D" id="1.20.1740.10">
    <property type="entry name" value="Amino acid/polyamine transporter I"/>
    <property type="match status" value="1"/>
</dbReference>
<protein>
    <submittedName>
        <fullName evidence="7">APC family permease</fullName>
    </submittedName>
</protein>
<dbReference type="Proteomes" id="UP000693952">
    <property type="component" value="Chromosome"/>
</dbReference>
<feature type="transmembrane region" description="Helical" evidence="5">
    <location>
        <begin position="234"/>
        <end position="256"/>
    </location>
</feature>
<evidence type="ECO:0000256" key="1">
    <source>
        <dbReference type="ARBA" id="ARBA00004141"/>
    </source>
</evidence>
<dbReference type="InterPro" id="IPR050367">
    <property type="entry name" value="APC_superfamily"/>
</dbReference>
<evidence type="ECO:0000259" key="6">
    <source>
        <dbReference type="Pfam" id="PF00324"/>
    </source>
</evidence>
<keyword evidence="3 5" id="KW-1133">Transmembrane helix</keyword>
<accession>A0ABX8MIG7</accession>
<evidence type="ECO:0000313" key="8">
    <source>
        <dbReference type="Proteomes" id="UP000693952"/>
    </source>
</evidence>
<feature type="transmembrane region" description="Helical" evidence="5">
    <location>
        <begin position="336"/>
        <end position="353"/>
    </location>
</feature>
<gene>
    <name evidence="7" type="ORF">KSS89_16775</name>
</gene>
<dbReference type="PIRSF" id="PIRSF006060">
    <property type="entry name" value="AA_transporter"/>
    <property type="match status" value="1"/>
</dbReference>
<comment type="subcellular location">
    <subcellularLocation>
        <location evidence="1">Membrane</location>
        <topology evidence="1">Multi-pass membrane protein</topology>
    </subcellularLocation>
</comment>
<keyword evidence="2 5" id="KW-0812">Transmembrane</keyword>
<keyword evidence="8" id="KW-1185">Reference proteome</keyword>
<feature type="transmembrane region" description="Helical" evidence="5">
    <location>
        <begin position="90"/>
        <end position="116"/>
    </location>
</feature>
<feature type="transmembrane region" description="Helical" evidence="5">
    <location>
        <begin position="49"/>
        <end position="69"/>
    </location>
</feature>
<feature type="transmembrane region" description="Helical" evidence="5">
    <location>
        <begin position="284"/>
        <end position="304"/>
    </location>
</feature>
<feature type="domain" description="Amino acid permease/ SLC12A" evidence="6">
    <location>
        <begin position="21"/>
        <end position="366"/>
    </location>
</feature>
<dbReference type="EMBL" id="CP077074">
    <property type="protein sequence ID" value="QXH37944.1"/>
    <property type="molecule type" value="Genomic_DNA"/>
</dbReference>
<evidence type="ECO:0000256" key="3">
    <source>
        <dbReference type="ARBA" id="ARBA00022989"/>
    </source>
</evidence>
<dbReference type="InterPro" id="IPR004841">
    <property type="entry name" value="AA-permease/SLC12A_dom"/>
</dbReference>
<feature type="transmembrane region" description="Helical" evidence="5">
    <location>
        <begin position="433"/>
        <end position="451"/>
    </location>
</feature>
<evidence type="ECO:0000313" key="7">
    <source>
        <dbReference type="EMBL" id="QXH37944.1"/>
    </source>
</evidence>
<feature type="transmembrane region" description="Helical" evidence="5">
    <location>
        <begin position="399"/>
        <end position="421"/>
    </location>
</feature>
<feature type="transmembrane region" description="Helical" evidence="5">
    <location>
        <begin position="128"/>
        <end position="147"/>
    </location>
</feature>
<dbReference type="Pfam" id="PF00324">
    <property type="entry name" value="AA_permease"/>
    <property type="match status" value="1"/>
</dbReference>
<reference evidence="7" key="1">
    <citation type="submission" date="2021-06" db="EMBL/GenBank/DDBJ databases">
        <title>Updating the genus Pseudomonas: Description of 43 new species and partition of the Pseudomonas putida group.</title>
        <authorList>
            <person name="Girard L."/>
            <person name="Lood C."/>
            <person name="Vandamme P."/>
            <person name="Rokni-Zadeh H."/>
            <person name="van Noort V."/>
            <person name="Hofte M."/>
            <person name="Lavigne R."/>
            <person name="De Mot R."/>
        </authorList>
    </citation>
    <scope>NUCLEOTIDE SEQUENCE</scope>
    <source>
        <strain evidence="7">CMR12a</strain>
    </source>
</reference>
<feature type="transmembrane region" description="Helical" evidence="5">
    <location>
        <begin position="159"/>
        <end position="181"/>
    </location>
</feature>
<feature type="transmembrane region" description="Helical" evidence="5">
    <location>
        <begin position="20"/>
        <end position="43"/>
    </location>
</feature>
<feature type="transmembrane region" description="Helical" evidence="5">
    <location>
        <begin position="365"/>
        <end position="387"/>
    </location>
</feature>
<keyword evidence="4 5" id="KW-0472">Membrane</keyword>
<dbReference type="RefSeq" id="WP_164487299.1">
    <property type="nucleotide sequence ID" value="NZ_CP027706.1"/>
</dbReference>
<proteinExistence type="predicted"/>
<sequence>MSTQNRNPVRSSLGTSSLFFFVIAAAAPLTSIAGFAPLAFLIGGPATPLGFIVAGSVYLVFAIGFLNFVRHTTRGGAFYTYVSIGLGPHLGLGAALMAYVAYTLGQVGFCAAAGLFTREAIHGMFGTAPSWGACALGLTFLCGLMAYHRIEFNARVMALLILAEIGILALFATVVFIKGGAQGIRFESLDPSALLSPGTGTLLVLAFVVFIGFEQAALYSEEVHDPKRTIPRATYLAIGFLTLFYLFTSWSIYIAIGPDQFQQVLAVDTTNLVFNLANRYLGSFWSSLMLILVVTSFFAGVLALQNASSRYLLSIAQERMLPAPFARRNRHGVPSFAGLFQAVLVGLVILLAYCADIDPYRQLIIWTNTPTLVGVLILQVLASLAAIRHFHGKASGTTYWQRFIAPASASVMLLSVLGLLVRDMPLLTGLSQPLNAAILLPLVLAFGAGVIRSLRLNGQVSTCHEPPVH</sequence>
<dbReference type="PANTHER" id="PTHR42770:SF16">
    <property type="entry name" value="AMINO ACID PERMEASE"/>
    <property type="match status" value="1"/>
</dbReference>
<organism evidence="7 8">
    <name type="scientific">Pseudomonas sessilinigenes</name>
    <dbReference type="NCBI Taxonomy" id="658629"/>
    <lineage>
        <taxon>Bacteria</taxon>
        <taxon>Pseudomonadati</taxon>
        <taxon>Pseudomonadota</taxon>
        <taxon>Gammaproteobacteria</taxon>
        <taxon>Pseudomonadales</taxon>
        <taxon>Pseudomonadaceae</taxon>
        <taxon>Pseudomonas</taxon>
    </lineage>
</organism>